<accession>A0A7Y6BUG7</accession>
<keyword evidence="2" id="KW-1185">Reference proteome</keyword>
<dbReference type="Pfam" id="PF08863">
    <property type="entry name" value="YolD"/>
    <property type="match status" value="1"/>
</dbReference>
<gene>
    <name evidence="1" type="ORF">HP552_07100</name>
</gene>
<dbReference type="InterPro" id="IPR014962">
    <property type="entry name" value="YolD"/>
</dbReference>
<evidence type="ECO:0000313" key="1">
    <source>
        <dbReference type="EMBL" id="NUU75006.1"/>
    </source>
</evidence>
<evidence type="ECO:0000313" key="2">
    <source>
        <dbReference type="Proteomes" id="UP000526125"/>
    </source>
</evidence>
<organism evidence="1 2">
    <name type="scientific">Paenibacillus xylanilyticus</name>
    <dbReference type="NCBI Taxonomy" id="248903"/>
    <lineage>
        <taxon>Bacteria</taxon>
        <taxon>Bacillati</taxon>
        <taxon>Bacillota</taxon>
        <taxon>Bacilli</taxon>
        <taxon>Bacillales</taxon>
        <taxon>Paenibacillaceae</taxon>
        <taxon>Paenibacillus</taxon>
    </lineage>
</organism>
<dbReference type="AlphaFoldDB" id="A0A7Y6BUG7"/>
<comment type="caution">
    <text evidence="1">The sequence shown here is derived from an EMBL/GenBank/DDBJ whole genome shotgun (WGS) entry which is preliminary data.</text>
</comment>
<dbReference type="RefSeq" id="WP_175394867.1">
    <property type="nucleotide sequence ID" value="NZ_JABMCB010000163.1"/>
</dbReference>
<reference evidence="1 2" key="1">
    <citation type="submission" date="2020-05" db="EMBL/GenBank/DDBJ databases">
        <title>Genome Sequencing of Type Strains.</title>
        <authorList>
            <person name="Lemaire J.F."/>
            <person name="Inderbitzin P."/>
            <person name="Gregorio O.A."/>
            <person name="Collins S.B."/>
            <person name="Wespe N."/>
            <person name="Knight-Connoni V."/>
        </authorList>
    </citation>
    <scope>NUCLEOTIDE SEQUENCE [LARGE SCALE GENOMIC DNA]</scope>
    <source>
        <strain evidence="1 2">LMG 21957</strain>
    </source>
</reference>
<protein>
    <submittedName>
        <fullName evidence="1">YolD-like family protein</fullName>
    </submittedName>
</protein>
<proteinExistence type="predicted"/>
<dbReference type="Proteomes" id="UP000526125">
    <property type="component" value="Unassembled WGS sequence"/>
</dbReference>
<sequence length="109" mass="12509">MASKLSGNGLFESSRLILPEHREAILKHKKEQERRGKPVMDEQAIEEMMQILMESYNQKTEVQLVVFNPFEDEVISGIIGAFNAGRVKLYMNDEDYTWINMAEITSASL</sequence>
<name>A0A7Y6BUG7_9BACL</name>
<dbReference type="EMBL" id="JABMCB010000163">
    <property type="protein sequence ID" value="NUU75006.1"/>
    <property type="molecule type" value="Genomic_DNA"/>
</dbReference>